<evidence type="ECO:0000256" key="2">
    <source>
        <dbReference type="ARBA" id="ARBA00022679"/>
    </source>
</evidence>
<dbReference type="EMBL" id="CP043504">
    <property type="protein sequence ID" value="QEO08618.1"/>
    <property type="molecule type" value="Genomic_DNA"/>
</dbReference>
<evidence type="ECO:0000256" key="1">
    <source>
        <dbReference type="ARBA" id="ARBA00022676"/>
    </source>
</evidence>
<dbReference type="AlphaFoldDB" id="A0A5C1Y5E0"/>
<keyword evidence="2 6" id="KW-0808">Transferase</keyword>
<keyword evidence="1" id="KW-0328">Glycosyltransferase</keyword>
<dbReference type="Gene3D" id="3.40.50.2000">
    <property type="entry name" value="Glycogen Phosphorylase B"/>
    <property type="match status" value="2"/>
</dbReference>
<dbReference type="InterPro" id="IPR001296">
    <property type="entry name" value="Glyco_trans_1"/>
</dbReference>
<keyword evidence="3" id="KW-0175">Coiled coil</keyword>
<dbReference type="CDD" id="cd03801">
    <property type="entry name" value="GT4_PimA-like"/>
    <property type="match status" value="1"/>
</dbReference>
<accession>A0A5C1Y5E0</accession>
<evidence type="ECO:0000313" key="6">
    <source>
        <dbReference type="EMBL" id="QEO08618.1"/>
    </source>
</evidence>
<dbReference type="OrthoDB" id="9802525at2"/>
<gene>
    <name evidence="6" type="ORF">FLP23_00375</name>
</gene>
<evidence type="ECO:0000256" key="3">
    <source>
        <dbReference type="SAM" id="Coils"/>
    </source>
</evidence>
<evidence type="ECO:0000259" key="5">
    <source>
        <dbReference type="Pfam" id="PF13579"/>
    </source>
</evidence>
<reference evidence="6 7" key="1">
    <citation type="submission" date="2019-09" db="EMBL/GenBank/DDBJ databases">
        <title>Genome sequencing of strain KACC 19322.</title>
        <authorList>
            <person name="Heo J."/>
            <person name="Kim S.-J."/>
            <person name="Kim J.-S."/>
            <person name="Hong S.-B."/>
            <person name="Kwon S.-W."/>
        </authorList>
    </citation>
    <scope>NUCLEOTIDE SEQUENCE [LARGE SCALE GENOMIC DNA]</scope>
    <source>
        <strain evidence="6 7">KACC 19322</strain>
    </source>
</reference>
<dbReference type="PANTHER" id="PTHR12526">
    <property type="entry name" value="GLYCOSYLTRANSFERASE"/>
    <property type="match status" value="1"/>
</dbReference>
<dbReference type="GO" id="GO:0016757">
    <property type="term" value="F:glycosyltransferase activity"/>
    <property type="evidence" value="ECO:0007669"/>
    <property type="project" value="UniProtKB-KW"/>
</dbReference>
<sequence length="529" mass="57520">MERAVRILVISDLLPPRMLGGFELACRNLSQGLRDRGHEVLVLTTATDRAAPEQDGWVDRCLALHELFVNVNLEDDGIGRLNRFESRVSTVGNSLIVLDRIRSFAPDHILMFNLFGIGGIGILDTVRRTGIPWTLNLGDNVPGALLDGTSGAIRELYDVPGGLFASGSYAIVSETLRDEVIATGVPLGPVEVIPRGALYPDLARTRDYRDGGVTRFVAAGILSPHKGVDLMIDAAAGLVEQGLDGFRLEIYGDGLVDHYRSRIAERGLTGFVSIPGRVDQRRLFEIHAGSDAFLFPTWEREPGASAPVEAASVGCVPIMTADCGPAEYLVDGVHTLKIARNAHALADAMARVVRGEVDLAALGAAGRRIARGDLSFSTSVERLEAFLGSGDHRVALKLDTDAIAAEVIRLDDAARRVLLDELREGKQMGESEASPPRASAARRIASLPARAVRRLIRPAISAELAEQRDFLREQRSRIEADREALAAREAQLAEREKAMNSLTRAVQKDILATNRRIDWLENERQHPGA</sequence>
<feature type="domain" description="Glycosyltransferase subfamily 4-like N-terminal" evidence="5">
    <location>
        <begin position="20"/>
        <end position="196"/>
    </location>
</feature>
<dbReference type="Proteomes" id="UP000322159">
    <property type="component" value="Chromosome"/>
</dbReference>
<feature type="coiled-coil region" evidence="3">
    <location>
        <begin position="461"/>
        <end position="488"/>
    </location>
</feature>
<dbReference type="Pfam" id="PF13579">
    <property type="entry name" value="Glyco_trans_4_4"/>
    <property type="match status" value="1"/>
</dbReference>
<dbReference type="InterPro" id="IPR028098">
    <property type="entry name" value="Glyco_trans_4-like_N"/>
</dbReference>
<dbReference type="PANTHER" id="PTHR12526:SF510">
    <property type="entry name" value="D-INOSITOL 3-PHOSPHATE GLYCOSYLTRANSFERASE"/>
    <property type="match status" value="1"/>
</dbReference>
<feature type="domain" description="Glycosyl transferase family 1" evidence="4">
    <location>
        <begin position="216"/>
        <end position="367"/>
    </location>
</feature>
<proteinExistence type="predicted"/>
<protein>
    <submittedName>
        <fullName evidence="6">Glycosyltransferase</fullName>
    </submittedName>
</protein>
<name>A0A5C1Y5E0_9MICO</name>
<dbReference type="Pfam" id="PF00534">
    <property type="entry name" value="Glycos_transf_1"/>
    <property type="match status" value="1"/>
</dbReference>
<evidence type="ECO:0000259" key="4">
    <source>
        <dbReference type="Pfam" id="PF00534"/>
    </source>
</evidence>
<dbReference type="KEGG" id="lyk:FLP23_00375"/>
<evidence type="ECO:0000313" key="7">
    <source>
        <dbReference type="Proteomes" id="UP000322159"/>
    </source>
</evidence>
<dbReference type="SUPFAM" id="SSF53756">
    <property type="entry name" value="UDP-Glycosyltransferase/glycogen phosphorylase"/>
    <property type="match status" value="1"/>
</dbReference>
<organism evidence="6 7">
    <name type="scientific">Protaetiibacter larvae</name>
    <dbReference type="NCBI Taxonomy" id="2592654"/>
    <lineage>
        <taxon>Bacteria</taxon>
        <taxon>Bacillati</taxon>
        <taxon>Actinomycetota</taxon>
        <taxon>Actinomycetes</taxon>
        <taxon>Micrococcales</taxon>
        <taxon>Microbacteriaceae</taxon>
        <taxon>Protaetiibacter</taxon>
    </lineage>
</organism>
<keyword evidence="7" id="KW-1185">Reference proteome</keyword>